<evidence type="ECO:0000313" key="1">
    <source>
        <dbReference type="EMBL" id="CAJ0590823.1"/>
    </source>
</evidence>
<dbReference type="EMBL" id="CATQJL010000001">
    <property type="protein sequence ID" value="CAJ0590823.1"/>
    <property type="molecule type" value="Genomic_DNA"/>
</dbReference>
<accession>A0AA36DNG9</accession>
<evidence type="ECO:0000313" key="2">
    <source>
        <dbReference type="Proteomes" id="UP001176961"/>
    </source>
</evidence>
<dbReference type="Proteomes" id="UP001176961">
    <property type="component" value="Unassembled WGS sequence"/>
</dbReference>
<name>A0AA36DNG9_CYLNA</name>
<protein>
    <submittedName>
        <fullName evidence="1">Uncharacterized protein</fullName>
    </submittedName>
</protein>
<keyword evidence="2" id="KW-1185">Reference proteome</keyword>
<feature type="non-terminal residue" evidence="1">
    <location>
        <position position="51"/>
    </location>
</feature>
<comment type="caution">
    <text evidence="1">The sequence shown here is derived from an EMBL/GenBank/DDBJ whole genome shotgun (WGS) entry which is preliminary data.</text>
</comment>
<dbReference type="AlphaFoldDB" id="A0AA36DNG9"/>
<reference evidence="1" key="1">
    <citation type="submission" date="2023-07" db="EMBL/GenBank/DDBJ databases">
        <authorList>
            <consortium name="CYATHOMIX"/>
        </authorList>
    </citation>
    <scope>NUCLEOTIDE SEQUENCE</scope>
    <source>
        <strain evidence="1">N/A</strain>
    </source>
</reference>
<sequence length="51" mass="5961">MYVMRTISTFYGFGEYASRSISSIQWPYLWPTTLNQGHKYDTAHNSPKKSL</sequence>
<organism evidence="1 2">
    <name type="scientific">Cylicocyclus nassatus</name>
    <name type="common">Nematode worm</name>
    <dbReference type="NCBI Taxonomy" id="53992"/>
    <lineage>
        <taxon>Eukaryota</taxon>
        <taxon>Metazoa</taxon>
        <taxon>Ecdysozoa</taxon>
        <taxon>Nematoda</taxon>
        <taxon>Chromadorea</taxon>
        <taxon>Rhabditida</taxon>
        <taxon>Rhabditina</taxon>
        <taxon>Rhabditomorpha</taxon>
        <taxon>Strongyloidea</taxon>
        <taxon>Strongylidae</taxon>
        <taxon>Cylicocyclus</taxon>
    </lineage>
</organism>
<gene>
    <name evidence="1" type="ORF">CYNAS_LOCUS2806</name>
</gene>
<proteinExistence type="predicted"/>